<reference evidence="2" key="1">
    <citation type="submission" date="2024-04" db="EMBL/GenBank/DDBJ databases">
        <title>Salinicola lusitanus LLJ914,a marine bacterium isolated from the Okinawa Trough.</title>
        <authorList>
            <person name="Li J."/>
        </authorList>
    </citation>
    <scope>NUCLEOTIDE SEQUENCE [LARGE SCALE GENOMIC DNA]</scope>
</reference>
<organism evidence="1 2">
    <name type="scientific">Mugilogobius chulae</name>
    <name type="common">yellowstripe goby</name>
    <dbReference type="NCBI Taxonomy" id="88201"/>
    <lineage>
        <taxon>Eukaryota</taxon>
        <taxon>Metazoa</taxon>
        <taxon>Chordata</taxon>
        <taxon>Craniata</taxon>
        <taxon>Vertebrata</taxon>
        <taxon>Euteleostomi</taxon>
        <taxon>Actinopterygii</taxon>
        <taxon>Neopterygii</taxon>
        <taxon>Teleostei</taxon>
        <taxon>Neoteleostei</taxon>
        <taxon>Acanthomorphata</taxon>
        <taxon>Gobiaria</taxon>
        <taxon>Gobiiformes</taxon>
        <taxon>Gobioidei</taxon>
        <taxon>Gobiidae</taxon>
        <taxon>Gobionellinae</taxon>
        <taxon>Mugilogobius</taxon>
    </lineage>
</organism>
<evidence type="ECO:0000313" key="2">
    <source>
        <dbReference type="Proteomes" id="UP001460270"/>
    </source>
</evidence>
<name>A0AAW0MRN4_9GOBI</name>
<accession>A0AAW0MRN4</accession>
<evidence type="ECO:0000313" key="1">
    <source>
        <dbReference type="EMBL" id="KAK7880856.1"/>
    </source>
</evidence>
<gene>
    <name evidence="1" type="ORF">WMY93_032517</name>
</gene>
<protein>
    <submittedName>
        <fullName evidence="1">Uncharacterized protein</fullName>
    </submittedName>
</protein>
<dbReference type="EMBL" id="JBBPFD010000044">
    <property type="protein sequence ID" value="KAK7880856.1"/>
    <property type="molecule type" value="Genomic_DNA"/>
</dbReference>
<keyword evidence="2" id="KW-1185">Reference proteome</keyword>
<dbReference type="AlphaFoldDB" id="A0AAW0MRN4"/>
<comment type="caution">
    <text evidence="1">The sequence shown here is derived from an EMBL/GenBank/DDBJ whole genome shotgun (WGS) entry which is preliminary data.</text>
</comment>
<proteinExistence type="predicted"/>
<dbReference type="Proteomes" id="UP001460270">
    <property type="component" value="Unassembled WGS sequence"/>
</dbReference>
<sequence>MPPKKAPSNAQMEEDMEEIPDTRLDLRKRQRINELEKRIDDLEQYTRMEDVIITGLCITPRSYAKATIDGRNVAEDAGTKDLQSLEKQVLQFFHGKDIHLDEKTIAACHTLPRRDKTKPAIILRFANRKYKTELLRQGRKLKGCEVFVNEHLTKKTAEIAREARLLRRNNKIRATWTRNCKVYIQLNGSSPEQAKVLLVRDLRDLQQFK</sequence>